<dbReference type="SUPFAM" id="SSF52540">
    <property type="entry name" value="P-loop containing nucleoside triphosphate hydrolases"/>
    <property type="match status" value="2"/>
</dbReference>
<dbReference type="CDD" id="cd03257">
    <property type="entry name" value="ABC_NikE_OppD_transporters"/>
    <property type="match status" value="2"/>
</dbReference>
<keyword evidence="2" id="KW-0813">Transport</keyword>
<proteinExistence type="inferred from homology"/>
<protein>
    <submittedName>
        <fullName evidence="6">ABC transporter ATP-binding protein</fullName>
    </submittedName>
</protein>
<dbReference type="SMART" id="SM00382">
    <property type="entry name" value="AAA"/>
    <property type="match status" value="2"/>
</dbReference>
<evidence type="ECO:0000256" key="2">
    <source>
        <dbReference type="ARBA" id="ARBA00022448"/>
    </source>
</evidence>
<feature type="domain" description="ABC transporter" evidence="5">
    <location>
        <begin position="338"/>
        <end position="577"/>
    </location>
</feature>
<dbReference type="InterPro" id="IPR013563">
    <property type="entry name" value="Oligopep_ABC_C"/>
</dbReference>
<dbReference type="Pfam" id="PF08352">
    <property type="entry name" value="oligo_HPY"/>
    <property type="match status" value="1"/>
</dbReference>
<dbReference type="GO" id="GO:0016887">
    <property type="term" value="F:ATP hydrolysis activity"/>
    <property type="evidence" value="ECO:0007669"/>
    <property type="project" value="InterPro"/>
</dbReference>
<dbReference type="Gene3D" id="3.40.50.300">
    <property type="entry name" value="P-loop containing nucleotide triphosphate hydrolases"/>
    <property type="match status" value="2"/>
</dbReference>
<evidence type="ECO:0000313" key="6">
    <source>
        <dbReference type="EMBL" id="NKE09030.1"/>
    </source>
</evidence>
<dbReference type="GO" id="GO:0055085">
    <property type="term" value="P:transmembrane transport"/>
    <property type="evidence" value="ECO:0007669"/>
    <property type="project" value="UniProtKB-ARBA"/>
</dbReference>
<keyword evidence="3" id="KW-0547">Nucleotide-binding</keyword>
<dbReference type="PROSITE" id="PS00211">
    <property type="entry name" value="ABC_TRANSPORTER_1"/>
    <property type="match status" value="2"/>
</dbReference>
<comment type="similarity">
    <text evidence="1">Belongs to the ABC transporter superfamily.</text>
</comment>
<evidence type="ECO:0000256" key="3">
    <source>
        <dbReference type="ARBA" id="ARBA00022741"/>
    </source>
</evidence>
<evidence type="ECO:0000256" key="1">
    <source>
        <dbReference type="ARBA" id="ARBA00005417"/>
    </source>
</evidence>
<dbReference type="InterPro" id="IPR027417">
    <property type="entry name" value="P-loop_NTPase"/>
</dbReference>
<sequence length="583" mass="62446">MSTASTAASSSATTTVPDLTLVMQGLRVTTLDGTEILHGVDLQLRRGEILGLVGESGSGKTTAGLACLGHFRAGLRYHSGEITLYSRDTDDLSSDAASREAAGSGVVVTQLGDEDLRALRGSRIAYIPQDPALSLNPAIRVGEQIREVLDVHGFGANAQERAARVRQVLEDVGLPSTDEYQRRWPHELSGGQQQRIGIAMAFAMTPDVLILDEPTTGLDVSTQSHVLDTIRTMTSLHHVASLYITHDLAMVAELADRVAVMLRGDLVEEGPVGQVLAAPEHPYTRKLLEAVPDLAGRKQLTQTGQLDVVPEADSGSVVVVEAGGGAVSAEPETQAPLLVVRDLKKFYGGNTVLEGVNFQLEPGQSTMVLGESGSGKTTLSRCVAGLIDDYQGSVTLRGRELAASTRKRTNDDRQAIQYVFQSPYSSLNPRRSIGQSLSVPLEMSGKLPARQRRAVVEEALDSVRLGRSFYDRRPGDLSGGERQRAAVARALVNAPDVLVCDEITSALDVSVQASIIALLNQLRAERGLALLFVTHNITLARHIADHIVVLNQGVIVDSGPVDQVLEAPTHDYTRRLLADVPTL</sequence>
<dbReference type="GO" id="GO:0015833">
    <property type="term" value="P:peptide transport"/>
    <property type="evidence" value="ECO:0007669"/>
    <property type="project" value="InterPro"/>
</dbReference>
<reference evidence="6 7" key="1">
    <citation type="submission" date="2020-02" db="EMBL/GenBank/DDBJ databases">
        <authorList>
            <person name="Sun Q."/>
        </authorList>
    </citation>
    <scope>NUCLEOTIDE SEQUENCE [LARGE SCALE GENOMIC DNA]</scope>
    <source>
        <strain evidence="6 7">YIM 13062</strain>
    </source>
</reference>
<organism evidence="6 7">
    <name type="scientific">Kocuria subflava</name>
    <dbReference type="NCBI Taxonomy" id="1736139"/>
    <lineage>
        <taxon>Bacteria</taxon>
        <taxon>Bacillati</taxon>
        <taxon>Actinomycetota</taxon>
        <taxon>Actinomycetes</taxon>
        <taxon>Micrococcales</taxon>
        <taxon>Micrococcaceae</taxon>
        <taxon>Kocuria</taxon>
    </lineage>
</organism>
<dbReference type="EMBL" id="JAAVUN010000004">
    <property type="protein sequence ID" value="NKE09030.1"/>
    <property type="molecule type" value="Genomic_DNA"/>
</dbReference>
<gene>
    <name evidence="6" type="ORF">GTW58_03540</name>
</gene>
<dbReference type="InterPro" id="IPR017871">
    <property type="entry name" value="ABC_transporter-like_CS"/>
</dbReference>
<name>A0A846TQ35_9MICC</name>
<dbReference type="RefSeq" id="WP_119932348.1">
    <property type="nucleotide sequence ID" value="NZ_JAAVUN010000004.1"/>
</dbReference>
<comment type="caution">
    <text evidence="6">The sequence shown here is derived from an EMBL/GenBank/DDBJ whole genome shotgun (WGS) entry which is preliminary data.</text>
</comment>
<keyword evidence="7" id="KW-1185">Reference proteome</keyword>
<accession>A0A846TQ35</accession>
<dbReference type="PANTHER" id="PTHR43776">
    <property type="entry name" value="TRANSPORT ATP-BINDING PROTEIN"/>
    <property type="match status" value="1"/>
</dbReference>
<keyword evidence="4 6" id="KW-0067">ATP-binding</keyword>
<dbReference type="Proteomes" id="UP000521379">
    <property type="component" value="Unassembled WGS sequence"/>
</dbReference>
<dbReference type="AlphaFoldDB" id="A0A846TQ35"/>
<evidence type="ECO:0000313" key="7">
    <source>
        <dbReference type="Proteomes" id="UP000521379"/>
    </source>
</evidence>
<dbReference type="GO" id="GO:0005524">
    <property type="term" value="F:ATP binding"/>
    <property type="evidence" value="ECO:0007669"/>
    <property type="project" value="UniProtKB-KW"/>
</dbReference>
<dbReference type="PROSITE" id="PS50893">
    <property type="entry name" value="ABC_TRANSPORTER_2"/>
    <property type="match status" value="2"/>
</dbReference>
<dbReference type="Pfam" id="PF00005">
    <property type="entry name" value="ABC_tran"/>
    <property type="match status" value="2"/>
</dbReference>
<dbReference type="InterPro" id="IPR003439">
    <property type="entry name" value="ABC_transporter-like_ATP-bd"/>
</dbReference>
<evidence type="ECO:0000256" key="4">
    <source>
        <dbReference type="ARBA" id="ARBA00022840"/>
    </source>
</evidence>
<feature type="domain" description="ABC transporter" evidence="5">
    <location>
        <begin position="21"/>
        <end position="288"/>
    </location>
</feature>
<dbReference type="PANTHER" id="PTHR43776:SF7">
    <property type="entry name" value="D,D-DIPEPTIDE TRANSPORT ATP-BINDING PROTEIN DDPF-RELATED"/>
    <property type="match status" value="1"/>
</dbReference>
<evidence type="ECO:0000259" key="5">
    <source>
        <dbReference type="PROSITE" id="PS50893"/>
    </source>
</evidence>
<dbReference type="InterPro" id="IPR050319">
    <property type="entry name" value="ABC_transp_ATP-bind"/>
</dbReference>
<dbReference type="InterPro" id="IPR003593">
    <property type="entry name" value="AAA+_ATPase"/>
</dbReference>